<comment type="function">
    <text evidence="7">The EMC seems to be required for efficient folding of proteins in the endoplasmic reticulum (ER).</text>
</comment>
<keyword evidence="4 8" id="KW-0812">Transmembrane</keyword>
<dbReference type="InterPro" id="IPR002809">
    <property type="entry name" value="EMC3/TMCO1"/>
</dbReference>
<sequence>MSSGLVESSTTTTDQAMFLDPAIRDWVLFPITVIMVLVGVFRHQLTILMTGEPPKADIKDLRQAKALMRGQVLAQNKSYIPASAFVERKKYLCDAYENGTYLKNKASKEQNAANLMTDPKNMEVMMDGMKKQMMGIVPQTLIMGWIQFFFSGFILIKLPFPLGVRFKQMLQSGIMTPNMDVKWVSSLSWYFINLFGLRGVFSLILGGENSADGTRDMAAMSNMGAMGQQPGQPQDYNKLFLGMKDNLSIIYHEWDLDSIEQRVLVKYGKQPRLFKSARK</sequence>
<evidence type="ECO:0000256" key="5">
    <source>
        <dbReference type="ARBA" id="ARBA00022989"/>
    </source>
</evidence>
<comment type="similarity">
    <text evidence="2 7">Belongs to the EMC3 family.</text>
</comment>
<evidence type="ECO:0000313" key="9">
    <source>
        <dbReference type="EMBL" id="KAJ1647459.1"/>
    </source>
</evidence>
<evidence type="ECO:0000313" key="10">
    <source>
        <dbReference type="Proteomes" id="UP001145021"/>
    </source>
</evidence>
<feature type="transmembrane region" description="Helical" evidence="8">
    <location>
        <begin position="26"/>
        <end position="45"/>
    </location>
</feature>
<proteinExistence type="inferred from homology"/>
<evidence type="ECO:0000256" key="7">
    <source>
        <dbReference type="PIRNR" id="PIRNR010045"/>
    </source>
</evidence>
<accession>A0A9W7XPI7</accession>
<evidence type="ECO:0000256" key="3">
    <source>
        <dbReference type="ARBA" id="ARBA00020822"/>
    </source>
</evidence>
<evidence type="ECO:0000256" key="1">
    <source>
        <dbReference type="ARBA" id="ARBA00004141"/>
    </source>
</evidence>
<evidence type="ECO:0000256" key="2">
    <source>
        <dbReference type="ARBA" id="ARBA00005376"/>
    </source>
</evidence>
<dbReference type="GO" id="GO:0034975">
    <property type="term" value="P:protein folding in endoplasmic reticulum"/>
    <property type="evidence" value="ECO:0007669"/>
    <property type="project" value="TreeGrafter"/>
</dbReference>
<feature type="transmembrane region" description="Helical" evidence="8">
    <location>
        <begin position="187"/>
        <end position="207"/>
    </location>
</feature>
<dbReference type="EMBL" id="JANBOH010000029">
    <property type="protein sequence ID" value="KAJ1647459.1"/>
    <property type="molecule type" value="Genomic_DNA"/>
</dbReference>
<gene>
    <name evidence="9" type="ORF">LPJ64_001179</name>
</gene>
<dbReference type="SMART" id="SM01415">
    <property type="entry name" value="DUF106"/>
    <property type="match status" value="1"/>
</dbReference>
<dbReference type="GO" id="GO:0072546">
    <property type="term" value="C:EMC complex"/>
    <property type="evidence" value="ECO:0007669"/>
    <property type="project" value="TreeGrafter"/>
</dbReference>
<reference evidence="9" key="1">
    <citation type="submission" date="2022-07" db="EMBL/GenBank/DDBJ databases">
        <title>Phylogenomic reconstructions and comparative analyses of Kickxellomycotina fungi.</title>
        <authorList>
            <person name="Reynolds N.K."/>
            <person name="Stajich J.E."/>
            <person name="Barry K."/>
            <person name="Grigoriev I.V."/>
            <person name="Crous P."/>
            <person name="Smith M.E."/>
        </authorList>
    </citation>
    <scope>NUCLEOTIDE SEQUENCE</scope>
    <source>
        <strain evidence="9">NBRC 105413</strain>
    </source>
</reference>
<evidence type="ECO:0000256" key="4">
    <source>
        <dbReference type="ARBA" id="ARBA00022692"/>
    </source>
</evidence>
<comment type="caution">
    <text evidence="9">The sequence shown here is derived from an EMBL/GenBank/DDBJ whole genome shotgun (WGS) entry which is preliminary data.</text>
</comment>
<comment type="subcellular location">
    <subcellularLocation>
        <location evidence="1">Membrane</location>
        <topology evidence="1">Multi-pass membrane protein</topology>
    </subcellularLocation>
</comment>
<evidence type="ECO:0000256" key="6">
    <source>
        <dbReference type="ARBA" id="ARBA00023136"/>
    </source>
</evidence>
<dbReference type="InterPro" id="IPR008568">
    <property type="entry name" value="EMC3"/>
</dbReference>
<keyword evidence="5 8" id="KW-1133">Transmembrane helix</keyword>
<protein>
    <recommendedName>
        <fullName evidence="3 7">ER membrane protein complex subunit 3</fullName>
    </recommendedName>
</protein>
<dbReference type="PIRSF" id="PIRSF010045">
    <property type="entry name" value="DUF850_TM_euk"/>
    <property type="match status" value="1"/>
</dbReference>
<keyword evidence="6 8" id="KW-0472">Membrane</keyword>
<dbReference type="AlphaFoldDB" id="A0A9W7XPI7"/>
<feature type="transmembrane region" description="Helical" evidence="8">
    <location>
        <begin position="135"/>
        <end position="156"/>
    </location>
</feature>
<dbReference type="PANTHER" id="PTHR13116">
    <property type="entry name" value="ER MEMBRANE PROTEIN COMPLEX SUBUNIT 3"/>
    <property type="match status" value="1"/>
</dbReference>
<keyword evidence="10" id="KW-1185">Reference proteome</keyword>
<name>A0A9W7XPI7_9FUNG</name>
<dbReference type="Pfam" id="PF01956">
    <property type="entry name" value="EMC3_TMCO1"/>
    <property type="match status" value="1"/>
</dbReference>
<evidence type="ECO:0000256" key="8">
    <source>
        <dbReference type="SAM" id="Phobius"/>
    </source>
</evidence>
<dbReference type="Proteomes" id="UP001145021">
    <property type="component" value="Unassembled WGS sequence"/>
</dbReference>
<organism evidence="9 10">
    <name type="scientific">Coemansia asiatica</name>
    <dbReference type="NCBI Taxonomy" id="1052880"/>
    <lineage>
        <taxon>Eukaryota</taxon>
        <taxon>Fungi</taxon>
        <taxon>Fungi incertae sedis</taxon>
        <taxon>Zoopagomycota</taxon>
        <taxon>Kickxellomycotina</taxon>
        <taxon>Kickxellomycetes</taxon>
        <taxon>Kickxellales</taxon>
        <taxon>Kickxellaceae</taxon>
        <taxon>Coemansia</taxon>
    </lineage>
</organism>
<dbReference type="PANTHER" id="PTHR13116:SF5">
    <property type="entry name" value="ER MEMBRANE PROTEIN COMPLEX SUBUNIT 3"/>
    <property type="match status" value="1"/>
</dbReference>